<dbReference type="Gene3D" id="3.50.50.60">
    <property type="entry name" value="FAD/NAD(P)-binding domain"/>
    <property type="match status" value="2"/>
</dbReference>
<feature type="domain" description="4Fe-4S ferredoxin-type" evidence="4">
    <location>
        <begin position="508"/>
        <end position="538"/>
    </location>
</feature>
<evidence type="ECO:0000259" key="4">
    <source>
        <dbReference type="PROSITE" id="PS51379"/>
    </source>
</evidence>
<dbReference type="SUPFAM" id="SSF46548">
    <property type="entry name" value="alpha-helical ferredoxin"/>
    <property type="match status" value="3"/>
</dbReference>
<keyword evidence="2" id="KW-0408">Iron</keyword>
<protein>
    <submittedName>
        <fullName evidence="5">NADPH-dependent glutamate synthase beta chain</fullName>
    </submittedName>
</protein>
<feature type="domain" description="4Fe-4S ferredoxin-type" evidence="4">
    <location>
        <begin position="13"/>
        <end position="42"/>
    </location>
</feature>
<dbReference type="InterPro" id="IPR023753">
    <property type="entry name" value="FAD/NAD-binding_dom"/>
</dbReference>
<dbReference type="InterPro" id="IPR017896">
    <property type="entry name" value="4Fe4S_Fe-S-bd"/>
</dbReference>
<dbReference type="EMBL" id="JQ844179">
    <property type="protein sequence ID" value="AGS52011.1"/>
    <property type="molecule type" value="Genomic_DNA"/>
</dbReference>
<dbReference type="PROSITE" id="PS51379">
    <property type="entry name" value="4FE4S_FER_2"/>
    <property type="match status" value="2"/>
</dbReference>
<evidence type="ECO:0000256" key="1">
    <source>
        <dbReference type="ARBA" id="ARBA00022723"/>
    </source>
</evidence>
<dbReference type="InterPro" id="IPR009051">
    <property type="entry name" value="Helical_ferredxn"/>
</dbReference>
<dbReference type="GO" id="GO:0046872">
    <property type="term" value="F:metal ion binding"/>
    <property type="evidence" value="ECO:0007669"/>
    <property type="project" value="UniProtKB-KW"/>
</dbReference>
<evidence type="ECO:0000256" key="2">
    <source>
        <dbReference type="ARBA" id="ARBA00023004"/>
    </source>
</evidence>
<accession>A0A806JYG4</accession>
<dbReference type="Gene3D" id="3.30.70.20">
    <property type="match status" value="1"/>
</dbReference>
<evidence type="ECO:0000313" key="5">
    <source>
        <dbReference type="EMBL" id="AGS52011.1"/>
    </source>
</evidence>
<dbReference type="GO" id="GO:0051536">
    <property type="term" value="F:iron-sulfur cluster binding"/>
    <property type="evidence" value="ECO:0007669"/>
    <property type="project" value="UniProtKB-KW"/>
</dbReference>
<dbReference type="InterPro" id="IPR028261">
    <property type="entry name" value="DPD_II"/>
</dbReference>
<dbReference type="PROSITE" id="PS00198">
    <property type="entry name" value="4FE4S_FER_1"/>
    <property type="match status" value="2"/>
</dbReference>
<keyword evidence="3" id="KW-0411">Iron-sulfur</keyword>
<reference evidence="5" key="1">
    <citation type="submission" date="2012-03" db="EMBL/GenBank/DDBJ databases">
        <title>Functional metagenomics reveals considerable lignocellulase gene clusters in the gut microbiome of a wood-feeding higher termite.</title>
        <authorList>
            <person name="Liu N."/>
        </authorList>
    </citation>
    <scope>NUCLEOTIDE SEQUENCE</scope>
</reference>
<dbReference type="Pfam" id="PF14691">
    <property type="entry name" value="Fer4_20"/>
    <property type="match status" value="1"/>
</dbReference>
<dbReference type="AlphaFoldDB" id="A0A806JYG4"/>
<dbReference type="PRINTS" id="PR00419">
    <property type="entry name" value="ADXRDTASE"/>
</dbReference>
<dbReference type="InterPro" id="IPR036188">
    <property type="entry name" value="FAD/NAD-bd_sf"/>
</dbReference>
<dbReference type="InterPro" id="IPR017900">
    <property type="entry name" value="4Fe4S_Fe_S_CS"/>
</dbReference>
<dbReference type="PANTHER" id="PTHR42783">
    <property type="entry name" value="GLUTAMATE SYNTHASE [NADPH] SMALL CHAIN"/>
    <property type="match status" value="1"/>
</dbReference>
<dbReference type="SUPFAM" id="SSF51971">
    <property type="entry name" value="Nucleotide-binding domain"/>
    <property type="match status" value="1"/>
</dbReference>
<keyword evidence="1" id="KW-0479">Metal-binding</keyword>
<dbReference type="Pfam" id="PF12797">
    <property type="entry name" value="Fer4_2"/>
    <property type="match status" value="1"/>
</dbReference>
<evidence type="ECO:0000256" key="3">
    <source>
        <dbReference type="ARBA" id="ARBA00023014"/>
    </source>
</evidence>
<dbReference type="Pfam" id="PF00037">
    <property type="entry name" value="Fer4"/>
    <property type="match status" value="1"/>
</dbReference>
<name>A0A806JYG4_9BACT</name>
<dbReference type="Gene3D" id="1.10.1060.10">
    <property type="entry name" value="Alpha-helical ferredoxin"/>
    <property type="match status" value="1"/>
</dbReference>
<organism evidence="5">
    <name type="scientific">uncultured bacterium contig00006</name>
    <dbReference type="NCBI Taxonomy" id="1181498"/>
    <lineage>
        <taxon>Bacteria</taxon>
        <taxon>environmental samples</taxon>
    </lineage>
</organism>
<sequence length="544" mass="59019">MDKMKSIPLKYEATAFIDANRCTNCGRCRDYCPVEAISEKQKAICHLCPDCTEIKAITPDDVVEMQGTACTLACPVGLSPQGFLNLLRSGKEKEAFETIWDKNPLPAICGYVCFHPCEQDCKRGLLVDNPMEIRAVQRYLSETFIDCQPAPYPVTRQECIAVVGSGPAGLTAAHWLAKKGYRVTVFEQNGEAGGMMLRGIPSFRIDKEVLRKEIERLQKAGIEFVFNTKIGDENELLKDYDKVVVAVGAQIGKLPPIKGARSERIYSAVNLMERVNAGQAVTLEGVTVVIGGGSVAVDAARSALRLGSCKVCVICLESGADIPAHAWEIKEAEDEGIEFIGGVTPLEYLGYHAKLSGVRCAKISNLDTKTLSFDTLPGSEFDLPADNVIVAVGQKPDRCWEAGPGILLAGDVADGRCSVVDAMASGRQAAIQIDNALRGRDYAEFEVERTVAPGDLDYKIYPAVRRKLDFPRVAELCADTRRHSFDLVELGMGEDDAKLETLRCMQCGYNAVDAERCIGCGVCQKVCPMGDVISMIAVPGGKEA</sequence>
<proteinExistence type="predicted"/>
<dbReference type="GO" id="GO:0016491">
    <property type="term" value="F:oxidoreductase activity"/>
    <property type="evidence" value="ECO:0007669"/>
    <property type="project" value="InterPro"/>
</dbReference>
<dbReference type="PANTHER" id="PTHR42783:SF3">
    <property type="entry name" value="GLUTAMATE SYNTHASE [NADPH] SMALL CHAIN-RELATED"/>
    <property type="match status" value="1"/>
</dbReference>
<dbReference type="Pfam" id="PF07992">
    <property type="entry name" value="Pyr_redox_2"/>
    <property type="match status" value="1"/>
</dbReference>